<dbReference type="InterPro" id="IPR012312">
    <property type="entry name" value="Hemerythrin-like"/>
</dbReference>
<dbReference type="GO" id="GO:0046872">
    <property type="term" value="F:metal ion binding"/>
    <property type="evidence" value="ECO:0007669"/>
    <property type="project" value="UniProtKB-KW"/>
</dbReference>
<name>A0A0A2G4I7_9PORP</name>
<keyword evidence="2" id="KW-0963">Cytoplasm</keyword>
<protein>
    <submittedName>
        <fullName evidence="6">Cation-binding protein</fullName>
    </submittedName>
</protein>
<comment type="subcellular location">
    <subcellularLocation>
        <location evidence="1">Cytoplasm</location>
    </subcellularLocation>
</comment>
<keyword evidence="4" id="KW-0408">Iron</keyword>
<evidence type="ECO:0000256" key="3">
    <source>
        <dbReference type="ARBA" id="ARBA00022723"/>
    </source>
</evidence>
<organism evidence="6 7">
    <name type="scientific">Porphyromonas gingivicanis</name>
    <dbReference type="NCBI Taxonomy" id="266762"/>
    <lineage>
        <taxon>Bacteria</taxon>
        <taxon>Pseudomonadati</taxon>
        <taxon>Bacteroidota</taxon>
        <taxon>Bacteroidia</taxon>
        <taxon>Bacteroidales</taxon>
        <taxon>Porphyromonadaceae</taxon>
        <taxon>Porphyromonas</taxon>
    </lineage>
</organism>
<proteinExistence type="predicted"/>
<dbReference type="InterPro" id="IPR019903">
    <property type="entry name" value="RIC_family"/>
</dbReference>
<dbReference type="PANTHER" id="PTHR36438">
    <property type="entry name" value="IRON-SULFUR CLUSTER REPAIR PROTEIN YTFE"/>
    <property type="match status" value="1"/>
</dbReference>
<dbReference type="eggNOG" id="COG2846">
    <property type="taxonomic scope" value="Bacteria"/>
</dbReference>
<dbReference type="GO" id="GO:0005737">
    <property type="term" value="C:cytoplasm"/>
    <property type="evidence" value="ECO:0007669"/>
    <property type="project" value="UniProtKB-SubCell"/>
</dbReference>
<evidence type="ECO:0000256" key="4">
    <source>
        <dbReference type="ARBA" id="ARBA00023004"/>
    </source>
</evidence>
<evidence type="ECO:0000313" key="6">
    <source>
        <dbReference type="EMBL" id="KGN98213.1"/>
    </source>
</evidence>
<sequence>MNKNKVYRYTADTLMSDLICDHYDLLLVITRFGIALGCGEQSIREVCDKHNVHTPTLLAVINAVANHVTSVEKSDLEQLSPLALIDYLKRSHHYFLDYRLPLIREQLHKAIEGGPRDIVLLINRFFDEYVDEVHKHMGYEDKTVFPYVTKLVNQSEDLSNYHIDIFSKRHDKIEAKISELKNILIKYYPGDSGYGLTAVLHEIFSTEEDLATHNFIEDNLFIPLIRKMEINNA</sequence>
<keyword evidence="7" id="KW-1185">Reference proteome</keyword>
<evidence type="ECO:0000313" key="7">
    <source>
        <dbReference type="Proteomes" id="UP000030134"/>
    </source>
</evidence>
<dbReference type="STRING" id="266762.HQ36_04740"/>
<dbReference type="Proteomes" id="UP000030134">
    <property type="component" value="Unassembled WGS sequence"/>
</dbReference>
<evidence type="ECO:0000259" key="5">
    <source>
        <dbReference type="Pfam" id="PF01814"/>
    </source>
</evidence>
<feature type="domain" description="Hemerythrin-like" evidence="5">
    <location>
        <begin position="84"/>
        <end position="225"/>
    </location>
</feature>
<accession>A0A0A2G4I7</accession>
<keyword evidence="3" id="KW-0479">Metal-binding</keyword>
<reference evidence="6 7" key="1">
    <citation type="submission" date="2014-08" db="EMBL/GenBank/DDBJ databases">
        <title>Porphyromonas gingivicanis strain:COT-022_OH1391 Genome sequencing.</title>
        <authorList>
            <person name="Wallis C."/>
            <person name="Deusch O."/>
            <person name="O'Flynn C."/>
            <person name="Davis I."/>
            <person name="Jospin G."/>
            <person name="Darling A.E."/>
            <person name="Coil D.A."/>
            <person name="Alexiev A."/>
            <person name="Horsfall A."/>
            <person name="Kirkwood N."/>
            <person name="Harris S."/>
            <person name="Eisen J.A."/>
        </authorList>
    </citation>
    <scope>NUCLEOTIDE SEQUENCE [LARGE SCALE GENOMIC DNA]</scope>
    <source>
        <strain evidence="7">COT-022 OH1391</strain>
    </source>
</reference>
<dbReference type="EMBL" id="JQZW01000008">
    <property type="protein sequence ID" value="KGN98213.1"/>
    <property type="molecule type" value="Genomic_DNA"/>
</dbReference>
<gene>
    <name evidence="6" type="ORF">HQ36_04740</name>
</gene>
<evidence type="ECO:0000256" key="1">
    <source>
        <dbReference type="ARBA" id="ARBA00004496"/>
    </source>
</evidence>
<comment type="caution">
    <text evidence="6">The sequence shown here is derived from an EMBL/GenBank/DDBJ whole genome shotgun (WGS) entry which is preliminary data.</text>
</comment>
<dbReference type="Pfam" id="PF01814">
    <property type="entry name" value="Hemerythrin"/>
    <property type="match status" value="1"/>
</dbReference>
<dbReference type="Gene3D" id="1.20.120.520">
    <property type="entry name" value="nmb1532 protein domain like"/>
    <property type="match status" value="1"/>
</dbReference>
<evidence type="ECO:0000256" key="2">
    <source>
        <dbReference type="ARBA" id="ARBA00022490"/>
    </source>
</evidence>
<dbReference type="AlphaFoldDB" id="A0A0A2G4I7"/>
<dbReference type="OrthoDB" id="937463at2"/>
<dbReference type="PANTHER" id="PTHR36438:SF1">
    <property type="entry name" value="IRON-SULFUR CLUSTER REPAIR PROTEIN YTFE"/>
    <property type="match status" value="1"/>
</dbReference>
<dbReference type="RefSeq" id="WP_036883772.1">
    <property type="nucleotide sequence ID" value="NZ_JQZW01000008.1"/>
</dbReference>